<protein>
    <submittedName>
        <fullName evidence="1">Uncharacterized protein</fullName>
    </submittedName>
</protein>
<dbReference type="RefSeq" id="WP_157567546.1">
    <property type="nucleotide sequence ID" value="NZ_WPIK01000010.1"/>
</dbReference>
<keyword evidence="2" id="KW-1185">Reference proteome</keyword>
<reference evidence="1 2" key="1">
    <citation type="submission" date="2019-12" db="EMBL/GenBank/DDBJ databases">
        <title>Mucilaginibacter sp. HMF7410 genome sequencing and assembly.</title>
        <authorList>
            <person name="Kang H."/>
            <person name="Cha I."/>
            <person name="Kim H."/>
            <person name="Joh K."/>
        </authorList>
    </citation>
    <scope>NUCLEOTIDE SEQUENCE [LARGE SCALE GENOMIC DNA]</scope>
    <source>
        <strain evidence="1 2">HMF7410</strain>
    </source>
</reference>
<gene>
    <name evidence="1" type="ORF">GO621_12625</name>
</gene>
<organism evidence="1 2">
    <name type="scientific">Mucilaginibacter arboris</name>
    <dbReference type="NCBI Taxonomy" id="2682090"/>
    <lineage>
        <taxon>Bacteria</taxon>
        <taxon>Pseudomonadati</taxon>
        <taxon>Bacteroidota</taxon>
        <taxon>Sphingobacteriia</taxon>
        <taxon>Sphingobacteriales</taxon>
        <taxon>Sphingobacteriaceae</taxon>
        <taxon>Mucilaginibacter</taxon>
    </lineage>
</organism>
<evidence type="ECO:0000313" key="2">
    <source>
        <dbReference type="Proteomes" id="UP000462014"/>
    </source>
</evidence>
<accession>A0A7K1SZA7</accession>
<name>A0A7K1SZA7_9SPHI</name>
<sequence length="67" mass="8200">MQPAVKKSPLLFVTWQHLHILTQQCETTCRLELSRYCSKYGVERLHIYQLCEEYHLTREQLYFHLNM</sequence>
<dbReference type="EMBL" id="WPIK01000010">
    <property type="protein sequence ID" value="MVN22380.1"/>
    <property type="molecule type" value="Genomic_DNA"/>
</dbReference>
<comment type="caution">
    <text evidence="1">The sequence shown here is derived from an EMBL/GenBank/DDBJ whole genome shotgun (WGS) entry which is preliminary data.</text>
</comment>
<evidence type="ECO:0000313" key="1">
    <source>
        <dbReference type="EMBL" id="MVN22380.1"/>
    </source>
</evidence>
<dbReference type="Proteomes" id="UP000462014">
    <property type="component" value="Unassembled WGS sequence"/>
</dbReference>
<dbReference type="AlphaFoldDB" id="A0A7K1SZA7"/>
<proteinExistence type="predicted"/>